<organism evidence="6 7">
    <name type="scientific">Acinetobacter haemolyticus ATCC 19194</name>
    <dbReference type="NCBI Taxonomy" id="707232"/>
    <lineage>
        <taxon>Bacteria</taxon>
        <taxon>Pseudomonadati</taxon>
        <taxon>Pseudomonadota</taxon>
        <taxon>Gammaproteobacteria</taxon>
        <taxon>Moraxellales</taxon>
        <taxon>Moraxellaceae</taxon>
        <taxon>Acinetobacter</taxon>
    </lineage>
</organism>
<feature type="DNA-binding region" description="H-T-H motif" evidence="4">
    <location>
        <begin position="65"/>
        <end position="84"/>
    </location>
</feature>
<evidence type="ECO:0000313" key="7">
    <source>
        <dbReference type="Proteomes" id="UP000003085"/>
    </source>
</evidence>
<dbReference type="GO" id="GO:0003677">
    <property type="term" value="F:DNA binding"/>
    <property type="evidence" value="ECO:0007669"/>
    <property type="project" value="UniProtKB-UniRule"/>
</dbReference>
<comment type="caution">
    <text evidence="6">The sequence shown here is derived from an EMBL/GenBank/DDBJ whole genome shotgun (WGS) entry which is preliminary data.</text>
</comment>
<evidence type="ECO:0000256" key="1">
    <source>
        <dbReference type="ARBA" id="ARBA00023015"/>
    </source>
</evidence>
<dbReference type="Pfam" id="PF00440">
    <property type="entry name" value="TetR_N"/>
    <property type="match status" value="1"/>
</dbReference>
<dbReference type="InterPro" id="IPR009057">
    <property type="entry name" value="Homeodomain-like_sf"/>
</dbReference>
<keyword evidence="2 4" id="KW-0238">DNA-binding</keyword>
<dbReference type="Proteomes" id="UP000003085">
    <property type="component" value="Unassembled WGS sequence"/>
</dbReference>
<dbReference type="PROSITE" id="PS50977">
    <property type="entry name" value="HTH_TETR_2"/>
    <property type="match status" value="1"/>
</dbReference>
<keyword evidence="1" id="KW-0805">Transcription regulation</keyword>
<dbReference type="Pfam" id="PF16925">
    <property type="entry name" value="TetR_C_13"/>
    <property type="match status" value="1"/>
</dbReference>
<name>D4XLF2_ACIHA</name>
<evidence type="ECO:0000313" key="6">
    <source>
        <dbReference type="EMBL" id="EFF84017.1"/>
    </source>
</evidence>
<dbReference type="InterPro" id="IPR001647">
    <property type="entry name" value="HTH_TetR"/>
</dbReference>
<dbReference type="InterPro" id="IPR011075">
    <property type="entry name" value="TetR_C"/>
</dbReference>
<accession>D4XLF2</accession>
<dbReference type="PANTHER" id="PTHR47506">
    <property type="entry name" value="TRANSCRIPTIONAL REGULATORY PROTEIN"/>
    <property type="match status" value="1"/>
</dbReference>
<proteinExistence type="predicted"/>
<dbReference type="AlphaFoldDB" id="D4XLF2"/>
<evidence type="ECO:0000259" key="5">
    <source>
        <dbReference type="PROSITE" id="PS50977"/>
    </source>
</evidence>
<dbReference type="Gene3D" id="1.10.357.10">
    <property type="entry name" value="Tetracycline Repressor, domain 2"/>
    <property type="match status" value="1"/>
</dbReference>
<reference evidence="7" key="1">
    <citation type="submission" date="2010-03" db="EMBL/GenBank/DDBJ databases">
        <title>Complete sequence of Mobiluncus curtisii ATCC 43063.</title>
        <authorList>
            <person name="Muzny D."/>
            <person name="Qin X."/>
            <person name="Deng J."/>
            <person name="Jiang H."/>
            <person name="Liu Y."/>
            <person name="Qu J."/>
            <person name="Song X.-Z."/>
            <person name="Zhang L."/>
            <person name="Thornton R."/>
            <person name="Coyle M."/>
            <person name="Francisco L."/>
            <person name="Jackson L."/>
            <person name="Javaid M."/>
            <person name="Korchina V."/>
            <person name="Kovar C."/>
            <person name="Mata R."/>
            <person name="Mathew T."/>
            <person name="Ngo R."/>
            <person name="Nguyen L."/>
            <person name="Nguyen N."/>
            <person name="Okwuonu G."/>
            <person name="Ongeri F."/>
            <person name="Pham C."/>
            <person name="Simmons D."/>
            <person name="Wilczek-Boney K."/>
            <person name="Hale W."/>
            <person name="Jakkamsetti A."/>
            <person name="Pham P."/>
            <person name="Ruth R."/>
            <person name="San Lucas F."/>
            <person name="Warren J."/>
            <person name="Zhang J."/>
            <person name="Zhao Z."/>
            <person name="Zhou C."/>
            <person name="Zhu D."/>
            <person name="Lee S."/>
            <person name="Bess C."/>
            <person name="Blankenburg K."/>
            <person name="Forbes L."/>
            <person name="Fu Q."/>
            <person name="Gubbala S."/>
            <person name="Hirani K."/>
            <person name="Jayaseelan J.C."/>
            <person name="Lara F."/>
            <person name="Munidasa M."/>
            <person name="Palculict T."/>
            <person name="Patil S."/>
            <person name="Pu L.-L."/>
            <person name="Saada N."/>
            <person name="Tang L."/>
            <person name="Weissenberger G."/>
            <person name="Zhu Y."/>
            <person name="Hemphill L."/>
            <person name="Shang Y."/>
            <person name="Youmans B."/>
            <person name="Ayvaz T."/>
            <person name="Ross M."/>
            <person name="Santibanez J."/>
            <person name="Aqrawi P."/>
            <person name="Gross S."/>
            <person name="Joshi V."/>
            <person name="Fowler G."/>
            <person name="Nazareth L."/>
            <person name="Reid J."/>
            <person name="Worley K."/>
            <person name="Petrosino J."/>
            <person name="Highlander S."/>
            <person name="Gibbs R."/>
            <person name="Gibbs R."/>
        </authorList>
    </citation>
    <scope>NUCLEOTIDE SEQUENCE [LARGE SCALE GENOMIC DNA]</scope>
    <source>
        <strain evidence="7">ATCC 19194</strain>
    </source>
</reference>
<gene>
    <name evidence="6" type="ORF">HMP0015_0544</name>
</gene>
<sequence>MASINLIVIVIKIFVIAMTHADDSLIAPSDDTLKKKRGRPKCFDEQQVLEKAMLLFWEHGYEATSVSDLTQALELTAPSLYSSFGDKAGLFYKCIDYYLAHEACPIEAIFLEAKTAKVAFELYLYDNVQRLAQPDKPTGCMLVVATINCSDNAQQIQHNILEKRLKTKQRLLERLQQGVAEGDLSATAPVTEMADFYATVLQGLTMQARDGATVTQLHKVVEHAMRTWELFE</sequence>
<dbReference type="SUPFAM" id="SSF48498">
    <property type="entry name" value="Tetracyclin repressor-like, C-terminal domain"/>
    <property type="match status" value="1"/>
</dbReference>
<dbReference type="SUPFAM" id="SSF46689">
    <property type="entry name" value="Homeodomain-like"/>
    <property type="match status" value="1"/>
</dbReference>
<dbReference type="InterPro" id="IPR036271">
    <property type="entry name" value="Tet_transcr_reg_TetR-rel_C_sf"/>
</dbReference>
<dbReference type="PANTHER" id="PTHR47506:SF1">
    <property type="entry name" value="HTH-TYPE TRANSCRIPTIONAL REGULATOR YJDC"/>
    <property type="match status" value="1"/>
</dbReference>
<evidence type="ECO:0000256" key="3">
    <source>
        <dbReference type="ARBA" id="ARBA00023163"/>
    </source>
</evidence>
<protein>
    <submittedName>
        <fullName evidence="6">Transcriptional regulator, TetR family</fullName>
    </submittedName>
</protein>
<dbReference type="HOGENOM" id="CLU_069356_28_0_6"/>
<feature type="domain" description="HTH tetR-type" evidence="5">
    <location>
        <begin position="42"/>
        <end position="102"/>
    </location>
</feature>
<evidence type="ECO:0000256" key="4">
    <source>
        <dbReference type="PROSITE-ProRule" id="PRU00335"/>
    </source>
</evidence>
<dbReference type="EMBL" id="ADMT01000079">
    <property type="protein sequence ID" value="EFF84017.1"/>
    <property type="molecule type" value="Genomic_DNA"/>
</dbReference>
<evidence type="ECO:0000256" key="2">
    <source>
        <dbReference type="ARBA" id="ARBA00023125"/>
    </source>
</evidence>
<keyword evidence="3" id="KW-0804">Transcription</keyword>
<dbReference type="Gene3D" id="1.10.10.60">
    <property type="entry name" value="Homeodomain-like"/>
    <property type="match status" value="1"/>
</dbReference>